<comment type="catalytic activity">
    <reaction evidence="1 5">
        <text>[protein]-peptidylproline (omega=180) = [protein]-peptidylproline (omega=0)</text>
        <dbReference type="Rhea" id="RHEA:16237"/>
        <dbReference type="Rhea" id="RHEA-COMP:10747"/>
        <dbReference type="Rhea" id="RHEA-COMP:10748"/>
        <dbReference type="ChEBI" id="CHEBI:83833"/>
        <dbReference type="ChEBI" id="CHEBI:83834"/>
        <dbReference type="EC" id="5.2.1.8"/>
    </reaction>
</comment>
<dbReference type="InterPro" id="IPR011990">
    <property type="entry name" value="TPR-like_helical_dom_sf"/>
</dbReference>
<proteinExistence type="predicted"/>
<evidence type="ECO:0000256" key="4">
    <source>
        <dbReference type="ARBA" id="ARBA00023235"/>
    </source>
</evidence>
<evidence type="ECO:0000256" key="5">
    <source>
        <dbReference type="PROSITE-ProRule" id="PRU00277"/>
    </source>
</evidence>
<dbReference type="PROSITE" id="PS50059">
    <property type="entry name" value="FKBP_PPIASE"/>
    <property type="match status" value="1"/>
</dbReference>
<feature type="non-terminal residue" evidence="7">
    <location>
        <position position="1"/>
    </location>
</feature>
<evidence type="ECO:0000256" key="2">
    <source>
        <dbReference type="ARBA" id="ARBA00013194"/>
    </source>
</evidence>
<dbReference type="InterPro" id="IPR046357">
    <property type="entry name" value="PPIase_dom_sf"/>
</dbReference>
<dbReference type="EMBL" id="CAJNNW010008570">
    <property type="protein sequence ID" value="CAE8650166.1"/>
    <property type="molecule type" value="Genomic_DNA"/>
</dbReference>
<organism evidence="7 8">
    <name type="scientific">Polarella glacialis</name>
    <name type="common">Dinoflagellate</name>
    <dbReference type="NCBI Taxonomy" id="89957"/>
    <lineage>
        <taxon>Eukaryota</taxon>
        <taxon>Sar</taxon>
        <taxon>Alveolata</taxon>
        <taxon>Dinophyceae</taxon>
        <taxon>Suessiales</taxon>
        <taxon>Suessiaceae</taxon>
        <taxon>Polarella</taxon>
    </lineage>
</organism>
<gene>
    <name evidence="7" type="ORF">PGLA2088_LOCUS8049</name>
</gene>
<dbReference type="Pfam" id="PF00254">
    <property type="entry name" value="FKBP_C"/>
    <property type="match status" value="1"/>
</dbReference>
<dbReference type="AlphaFoldDB" id="A0A813IGI7"/>
<dbReference type="InterPro" id="IPR050689">
    <property type="entry name" value="FKBP-type_PPIase"/>
</dbReference>
<evidence type="ECO:0000256" key="1">
    <source>
        <dbReference type="ARBA" id="ARBA00000971"/>
    </source>
</evidence>
<dbReference type="PANTHER" id="PTHR10516">
    <property type="entry name" value="PEPTIDYL-PROLYL CIS-TRANS ISOMERASE"/>
    <property type="match status" value="1"/>
</dbReference>
<evidence type="ECO:0000259" key="6">
    <source>
        <dbReference type="PROSITE" id="PS50059"/>
    </source>
</evidence>
<feature type="domain" description="PPIase FKBP-type" evidence="6">
    <location>
        <begin position="330"/>
        <end position="421"/>
    </location>
</feature>
<dbReference type="Gene3D" id="3.10.50.40">
    <property type="match status" value="1"/>
</dbReference>
<dbReference type="SUPFAM" id="SSF54534">
    <property type="entry name" value="FKBP-like"/>
    <property type="match status" value="1"/>
</dbReference>
<dbReference type="GO" id="GO:0005737">
    <property type="term" value="C:cytoplasm"/>
    <property type="evidence" value="ECO:0007669"/>
    <property type="project" value="TreeGrafter"/>
</dbReference>
<dbReference type="InterPro" id="IPR001179">
    <property type="entry name" value="PPIase_FKBP_dom"/>
</dbReference>
<evidence type="ECO:0000313" key="8">
    <source>
        <dbReference type="Proteomes" id="UP000626109"/>
    </source>
</evidence>
<dbReference type="PANTHER" id="PTHR10516:SF443">
    <property type="entry name" value="FK506-BINDING PROTEIN 59-RELATED"/>
    <property type="match status" value="1"/>
</dbReference>
<reference evidence="7" key="1">
    <citation type="submission" date="2021-02" db="EMBL/GenBank/DDBJ databases">
        <authorList>
            <person name="Dougan E. K."/>
            <person name="Rhodes N."/>
            <person name="Thang M."/>
            <person name="Chan C."/>
        </authorList>
    </citation>
    <scope>NUCLEOTIDE SEQUENCE</scope>
</reference>
<evidence type="ECO:0000313" key="7">
    <source>
        <dbReference type="EMBL" id="CAE8650166.1"/>
    </source>
</evidence>
<dbReference type="GO" id="GO:0003755">
    <property type="term" value="F:peptidyl-prolyl cis-trans isomerase activity"/>
    <property type="evidence" value="ECO:0007669"/>
    <property type="project" value="UniProtKB-KW"/>
</dbReference>
<dbReference type="Proteomes" id="UP000626109">
    <property type="component" value="Unassembled WGS sequence"/>
</dbReference>
<dbReference type="EC" id="5.2.1.8" evidence="2 5"/>
<feature type="non-terminal residue" evidence="7">
    <location>
        <position position="612"/>
    </location>
</feature>
<sequence length="612" mass="65601">QAELTHNYLDVRSPLAVRRQQLKEGWGFTCKCDRCLLEEAVWTDVKLQNEGQLLWQAFHVMIAQRKGGLSAMSQLVQAMERITDQALEQYLVQQISKSGEEGLLGGNPWFAQFRPAFELTPKQTRLLMSGQEVQGHDVAVLAFKRLRNCLLASHWLSPAMQLSHGLRDSRRFDQSLELLGKIIAVLKEVLPHSSLHVATCVQRAACAADAGRPEPEARALFFGVAQVAEAAYGDGGAALEILMEARLAGDDAAAALLNTCLEGLRGGESCVHEAALTGLAESQPAGSSSEVRRTEVDESKSLLQAAEAVPGYATTRRTLKSGVGPAVGVGSRVTLHATGVVAETGRKFWSTKDPGCQPFTYQAGVGEVITGWDQGCLGMVLGEERQLLIPAAEGYGAQGFAAWAIPPYATLDFTLECLSIQGGSSPARKLFTGLCRELPVLGQFLAKAATGRVRAGEALAAAEAEREAALCEQELASLCAWYWPLGVLCTGCLGQLVAGPTSATSLLEELGALQGLQGLPAEAVAEVWAGAAELCQGLIQDLTFRLPCLSYLLLLRCLYGPRYQKYLKHVPMGGVGAAIVASALLPRELLVLCALPGAILAFRRQRLFAWLP</sequence>
<comment type="caution">
    <text evidence="7">The sequence shown here is derived from an EMBL/GenBank/DDBJ whole genome shotgun (WGS) entry which is preliminary data.</text>
</comment>
<evidence type="ECO:0000256" key="3">
    <source>
        <dbReference type="ARBA" id="ARBA00023110"/>
    </source>
</evidence>
<accession>A0A813IGI7</accession>
<dbReference type="Gene3D" id="1.25.40.10">
    <property type="entry name" value="Tetratricopeptide repeat domain"/>
    <property type="match status" value="1"/>
</dbReference>
<keyword evidence="4 5" id="KW-0413">Isomerase</keyword>
<name>A0A813IGI7_POLGL</name>
<keyword evidence="3 5" id="KW-0697">Rotamase</keyword>
<protein>
    <recommendedName>
        <fullName evidence="2 5">peptidylprolyl isomerase</fullName>
        <ecNumber evidence="2 5">5.2.1.8</ecNumber>
    </recommendedName>
</protein>